<dbReference type="InterPro" id="IPR018060">
    <property type="entry name" value="HTH_AraC"/>
</dbReference>
<feature type="domain" description="HTH araC/xylS-type" evidence="4">
    <location>
        <begin position="96"/>
        <end position="174"/>
    </location>
</feature>
<name>A0A497V5A0_9FLAO</name>
<dbReference type="Pfam" id="PF12833">
    <property type="entry name" value="HTH_18"/>
    <property type="match status" value="1"/>
</dbReference>
<keyword evidence="3" id="KW-0804">Transcription</keyword>
<dbReference type="Proteomes" id="UP000275027">
    <property type="component" value="Unassembled WGS sequence"/>
</dbReference>
<dbReference type="PROSITE" id="PS01124">
    <property type="entry name" value="HTH_ARAC_FAMILY_2"/>
    <property type="match status" value="1"/>
</dbReference>
<keyword evidence="7" id="KW-1185">Reference proteome</keyword>
<dbReference type="Proteomes" id="UP000233767">
    <property type="component" value="Unassembled WGS sequence"/>
</dbReference>
<dbReference type="SUPFAM" id="SSF46689">
    <property type="entry name" value="Homeodomain-like"/>
    <property type="match status" value="1"/>
</dbReference>
<dbReference type="GO" id="GO:0003700">
    <property type="term" value="F:DNA-binding transcription factor activity"/>
    <property type="evidence" value="ECO:0007669"/>
    <property type="project" value="InterPro"/>
</dbReference>
<keyword evidence="1" id="KW-0805">Transcription regulation</keyword>
<reference evidence="5 7" key="1">
    <citation type="submission" date="2017-12" db="EMBL/GenBank/DDBJ databases">
        <title>Genomic Encyclopedia of Type Strains, Phase III (KMG-III): the genomes of soil and plant-associated and newly described type strains.</title>
        <authorList>
            <person name="Whitman W."/>
        </authorList>
    </citation>
    <scope>NUCLEOTIDE SEQUENCE [LARGE SCALE GENOMIC DNA]</scope>
    <source>
        <strain evidence="5 7">IP-10</strain>
    </source>
</reference>
<dbReference type="AlphaFoldDB" id="A0A497V5A0"/>
<proteinExistence type="predicted"/>
<reference evidence="6 8" key="2">
    <citation type="submission" date="2018-10" db="EMBL/GenBank/DDBJ databases">
        <title>Genomic Encyclopedia of Archaeal and Bacterial Type Strains, Phase II (KMG-II): from individual species to whole genera.</title>
        <authorList>
            <person name="Goeker M."/>
        </authorList>
    </citation>
    <scope>NUCLEOTIDE SEQUENCE [LARGE SCALE GENOMIC DNA]</scope>
    <source>
        <strain evidence="6 8">DSM 21886</strain>
    </source>
</reference>
<keyword evidence="2" id="KW-0238">DNA-binding</keyword>
<dbReference type="EMBL" id="RCCB01000010">
    <property type="protein sequence ID" value="RLJ35735.1"/>
    <property type="molecule type" value="Genomic_DNA"/>
</dbReference>
<evidence type="ECO:0000256" key="3">
    <source>
        <dbReference type="ARBA" id="ARBA00023163"/>
    </source>
</evidence>
<accession>A0A497V5A0</accession>
<evidence type="ECO:0000256" key="1">
    <source>
        <dbReference type="ARBA" id="ARBA00023015"/>
    </source>
</evidence>
<evidence type="ECO:0000313" key="6">
    <source>
        <dbReference type="EMBL" id="RLJ35735.1"/>
    </source>
</evidence>
<dbReference type="GO" id="GO:0043565">
    <property type="term" value="F:sequence-specific DNA binding"/>
    <property type="evidence" value="ECO:0007669"/>
    <property type="project" value="InterPro"/>
</dbReference>
<evidence type="ECO:0000256" key="2">
    <source>
        <dbReference type="ARBA" id="ARBA00023125"/>
    </source>
</evidence>
<dbReference type="EMBL" id="PJND01000007">
    <property type="protein sequence ID" value="PKW28761.1"/>
    <property type="molecule type" value="Genomic_DNA"/>
</dbReference>
<dbReference type="RefSeq" id="WP_101470905.1">
    <property type="nucleotide sequence ID" value="NZ_PJND01000007.1"/>
</dbReference>
<dbReference type="SMART" id="SM00342">
    <property type="entry name" value="HTH_ARAC"/>
    <property type="match status" value="1"/>
</dbReference>
<evidence type="ECO:0000313" key="8">
    <source>
        <dbReference type="Proteomes" id="UP000275027"/>
    </source>
</evidence>
<evidence type="ECO:0000313" key="7">
    <source>
        <dbReference type="Proteomes" id="UP000233767"/>
    </source>
</evidence>
<sequence length="185" mass="21417">MKKTYVRYDINRACQTILQEQLEELGIGYEVEDLGEIIIQKNVPAPLFLTLRNNLQRYGIDLLNDQKGQLIQRIKNTIIEMVGRDKLPMSKISCYLAERLQMNYNYISAVFSEYTHTSIENYIILQKIERAKKLLLQELSLTEISYLLSYSSVAHLSGQFKKVTGLSPSAFKKIISERKKIAYTN</sequence>
<evidence type="ECO:0000259" key="4">
    <source>
        <dbReference type="PROSITE" id="PS01124"/>
    </source>
</evidence>
<dbReference type="InterPro" id="IPR009057">
    <property type="entry name" value="Homeodomain-like_sf"/>
</dbReference>
<evidence type="ECO:0000313" key="5">
    <source>
        <dbReference type="EMBL" id="PKW28761.1"/>
    </source>
</evidence>
<dbReference type="Gene3D" id="1.10.10.60">
    <property type="entry name" value="Homeodomain-like"/>
    <property type="match status" value="1"/>
</dbReference>
<dbReference type="PANTHER" id="PTHR43280">
    <property type="entry name" value="ARAC-FAMILY TRANSCRIPTIONAL REGULATOR"/>
    <property type="match status" value="1"/>
</dbReference>
<organism evidence="6 8">
    <name type="scientific">Flavobacterium lindanitolerans</name>
    <dbReference type="NCBI Taxonomy" id="428988"/>
    <lineage>
        <taxon>Bacteria</taxon>
        <taxon>Pseudomonadati</taxon>
        <taxon>Bacteroidota</taxon>
        <taxon>Flavobacteriia</taxon>
        <taxon>Flavobacteriales</taxon>
        <taxon>Flavobacteriaceae</taxon>
        <taxon>Flavobacterium</taxon>
    </lineage>
</organism>
<protein>
    <submittedName>
        <fullName evidence="6">Helix-turn-helix protein</fullName>
    </submittedName>
</protein>
<comment type="caution">
    <text evidence="6">The sequence shown here is derived from an EMBL/GenBank/DDBJ whole genome shotgun (WGS) entry which is preliminary data.</text>
</comment>
<gene>
    <name evidence="5" type="ORF">B0G92_0387</name>
    <name evidence="6" type="ORF">CLV50_1118</name>
</gene>
<dbReference type="PANTHER" id="PTHR43280:SF31">
    <property type="entry name" value="TRANSCRIPTIONAL REGULATORY PROTEIN"/>
    <property type="match status" value="1"/>
</dbReference>